<keyword evidence="3" id="KW-1185">Reference proteome</keyword>
<reference evidence="3" key="3">
    <citation type="submission" date="2016-08" db="EMBL/GenBank/DDBJ databases">
        <title>Sequencing, assembly and comparative genomics of S. aureofaciens ATCC 10762.</title>
        <authorList>
            <person name="Gradnigo J.S."/>
            <person name="Johnson N."/>
            <person name="Somerville G.A."/>
        </authorList>
    </citation>
    <scope>NUCLEOTIDE SEQUENCE [LARGE SCALE GENOMIC DNA]</scope>
    <source>
        <strain evidence="3">ATCC 10762 / DSM 40127 / CCM 3239 / JCM 4008 / LMG 5968 / NBRC 12843 / NCIMB 8234 / A-377</strain>
    </source>
</reference>
<evidence type="ECO:0000313" key="4">
    <source>
        <dbReference type="Proteomes" id="UP000610124"/>
    </source>
</evidence>
<accession>A0A1E7N892</accession>
<sequence length="357" mass="38272">MPDVMDLPEGLTHEPSREHLLTEGLPGDGAFLEFRAPVAAPGGGGRWFVIGEAVYGDPVALDGVTGELRLGDGSEGDLLATSLPALVALVREVEAVATGAGDPGAHGGRRGAAVVDAVVAAAEQRMRAVDEPLFAGTARPAHWCTALLVASLAWGARPGEPGGPAYAFEPDLVEDLARLVGEDGDGAVRRYRAEDLPAELTHEPTRRLLVEAGLPLGSEMFGVDPDDPLAALDSTHPGRLALAYWPHDLVIALDGATGRLELPGLYGADAPASYLHRDVSALLYALWTYERLRADHDRWEYVEDEAEGEDWHVFDPQLFLRTVVEELVERVDPEAWATPRHSWRLLAEDPYTGGLLG</sequence>
<dbReference type="Pfam" id="PF14435">
    <property type="entry name" value="SUKH-4"/>
    <property type="match status" value="2"/>
</dbReference>
<gene>
    <name evidence="1" type="ORF">GCM10010502_33320</name>
    <name evidence="2" type="ORF">HS99_0027020</name>
</gene>
<evidence type="ECO:0008006" key="5">
    <source>
        <dbReference type="Google" id="ProtNLM"/>
    </source>
</evidence>
<name>A0A1E7N892_KITAU</name>
<reference evidence="1" key="5">
    <citation type="submission" date="2020-09" db="EMBL/GenBank/DDBJ databases">
        <authorList>
            <person name="Sun Q."/>
            <person name="Ohkuma M."/>
        </authorList>
    </citation>
    <scope>NUCLEOTIDE SEQUENCE</scope>
    <source>
        <strain evidence="1">JCM 4434</strain>
    </source>
</reference>
<dbReference type="AlphaFoldDB" id="A0A1E7N892"/>
<dbReference type="GeneID" id="97486399"/>
<reference evidence="2 3" key="2">
    <citation type="submission" date="2014-07" db="EMBL/GenBank/DDBJ databases">
        <authorList>
            <person name="Zhang J.E."/>
            <person name="Yang H."/>
            <person name="Guo J."/>
            <person name="Deng Z."/>
            <person name="Luo H."/>
            <person name="Luo M."/>
            <person name="Zhao B."/>
        </authorList>
    </citation>
    <scope>NUCLEOTIDE SEQUENCE [LARGE SCALE GENOMIC DNA]</scope>
    <source>
        <strain evidence="2">ATCC 10762</strain>
        <strain evidence="3">ATCC 10762 / DSM 40127 / CCM 3239 / JCM 4008 / LMG 5968 / NBRC 12843 / NCIMB 8234 / A-377</strain>
    </source>
</reference>
<reference evidence="1 4" key="1">
    <citation type="journal article" date="2014" name="Int. J. Syst. Evol. Microbiol.">
        <title>Complete genome sequence of Corynebacterium casei LMG S-19264T (=DSM 44701T), isolated from a smear-ripened cheese.</title>
        <authorList>
            <consortium name="US DOE Joint Genome Institute (JGI-PGF)"/>
            <person name="Walter F."/>
            <person name="Albersmeier A."/>
            <person name="Kalinowski J."/>
            <person name="Ruckert C."/>
        </authorList>
    </citation>
    <scope>NUCLEOTIDE SEQUENCE [LARGE SCALE GENOMIC DNA]</scope>
    <source>
        <strain evidence="1 4">JCM 4434</strain>
    </source>
</reference>
<organism evidence="2 3">
    <name type="scientific">Kitasatospora aureofaciens</name>
    <name type="common">Streptomyces aureofaciens</name>
    <dbReference type="NCBI Taxonomy" id="1894"/>
    <lineage>
        <taxon>Bacteria</taxon>
        <taxon>Bacillati</taxon>
        <taxon>Actinomycetota</taxon>
        <taxon>Actinomycetes</taxon>
        <taxon>Kitasatosporales</taxon>
        <taxon>Streptomycetaceae</taxon>
        <taxon>Kitasatospora</taxon>
    </lineage>
</organism>
<protein>
    <recommendedName>
        <fullName evidence="5">SUKH-4 immunity protein of toxin-antitoxin system</fullName>
    </recommendedName>
</protein>
<reference evidence="2" key="4">
    <citation type="submission" date="2016-08" db="EMBL/GenBank/DDBJ databases">
        <title>Sequencing, Assembly and Comparative Genomics of S. aureofaciens ATCC 10762.</title>
        <authorList>
            <person name="Gradnigo J.S."/>
            <person name="Johnson N."/>
            <person name="Somerville G.A."/>
        </authorList>
    </citation>
    <scope>NUCLEOTIDE SEQUENCE [LARGE SCALE GENOMIC DNA]</scope>
    <source>
        <strain evidence="2">ATCC 10762</strain>
    </source>
</reference>
<evidence type="ECO:0000313" key="1">
    <source>
        <dbReference type="EMBL" id="GGU78623.1"/>
    </source>
</evidence>
<evidence type="ECO:0000313" key="3">
    <source>
        <dbReference type="Proteomes" id="UP000037395"/>
    </source>
</evidence>
<dbReference type="EMBL" id="JPRF03000022">
    <property type="protein sequence ID" value="OEV36915.1"/>
    <property type="molecule type" value="Genomic_DNA"/>
</dbReference>
<dbReference type="InterPro" id="IPR025851">
    <property type="entry name" value="SUKH-4"/>
</dbReference>
<comment type="caution">
    <text evidence="2">The sequence shown here is derived from an EMBL/GenBank/DDBJ whole genome shotgun (WGS) entry which is preliminary data.</text>
</comment>
<dbReference type="RefSeq" id="WP_030553739.1">
    <property type="nucleotide sequence ID" value="NZ_BMUB01000006.1"/>
</dbReference>
<dbReference type="KEGG" id="kau:B6264_06670"/>
<dbReference type="Proteomes" id="UP000610124">
    <property type="component" value="Unassembled WGS sequence"/>
</dbReference>
<dbReference type="Proteomes" id="UP000037395">
    <property type="component" value="Unassembled WGS sequence"/>
</dbReference>
<dbReference type="EMBL" id="BMUB01000006">
    <property type="protein sequence ID" value="GGU78623.1"/>
    <property type="molecule type" value="Genomic_DNA"/>
</dbReference>
<proteinExistence type="predicted"/>
<accession>A0A8H9HN81</accession>
<evidence type="ECO:0000313" key="2">
    <source>
        <dbReference type="EMBL" id="OEV36915.1"/>
    </source>
</evidence>